<dbReference type="Pfam" id="PF00753">
    <property type="entry name" value="Lactamase_B"/>
    <property type="match status" value="1"/>
</dbReference>
<dbReference type="SUPFAM" id="SSF56281">
    <property type="entry name" value="Metallo-hydrolase/oxidoreductase"/>
    <property type="match status" value="1"/>
</dbReference>
<proteinExistence type="predicted"/>
<dbReference type="STRING" id="561720.SAMN06275492_11354"/>
<dbReference type="PANTHER" id="PTHR13754:SF13">
    <property type="entry name" value="METALLO-BETA-LACTAMASE SUPERFAMILY PROTEIN (AFU_ORTHOLOGUE AFUA_3G07630)"/>
    <property type="match status" value="1"/>
</dbReference>
<evidence type="ECO:0000259" key="1">
    <source>
        <dbReference type="SMART" id="SM00849"/>
    </source>
</evidence>
<dbReference type="EMBL" id="FXBB01000013">
    <property type="protein sequence ID" value="SMG28956.1"/>
    <property type="molecule type" value="Genomic_DNA"/>
</dbReference>
<dbReference type="RefSeq" id="WP_085544525.1">
    <property type="nucleotide sequence ID" value="NZ_FXBB01000013.1"/>
</dbReference>
<dbReference type="InterPro" id="IPR036866">
    <property type="entry name" value="RibonucZ/Hydroxyglut_hydro"/>
</dbReference>
<dbReference type="CDD" id="cd07713">
    <property type="entry name" value="DHPS-like_MBL-fold"/>
    <property type="match status" value="1"/>
</dbReference>
<dbReference type="AlphaFoldDB" id="A0A1X7JL76"/>
<evidence type="ECO:0000313" key="2">
    <source>
        <dbReference type="EMBL" id="SMG28956.1"/>
    </source>
</evidence>
<name>A0A1X7JL76_9BACT</name>
<feature type="domain" description="Metallo-beta-lactamase" evidence="1">
    <location>
        <begin position="20"/>
        <end position="186"/>
    </location>
</feature>
<dbReference type="Gene3D" id="3.60.15.10">
    <property type="entry name" value="Ribonuclease Z/Hydroxyacylglutathione hydrolase-like"/>
    <property type="match status" value="1"/>
</dbReference>
<dbReference type="InterPro" id="IPR052926">
    <property type="entry name" value="Metallo-beta-lactamase_dom"/>
</dbReference>
<dbReference type="Proteomes" id="UP000193355">
    <property type="component" value="Unassembled WGS sequence"/>
</dbReference>
<dbReference type="PANTHER" id="PTHR13754">
    <property type="entry name" value="METALLO-BETA-LACTAMASE SUPERFAMILY PROTEIN"/>
    <property type="match status" value="1"/>
</dbReference>
<accession>A0A1X7JL76</accession>
<dbReference type="InterPro" id="IPR041712">
    <property type="entry name" value="DHPS-like_MBL-fold"/>
</dbReference>
<evidence type="ECO:0000313" key="3">
    <source>
        <dbReference type="Proteomes" id="UP000193355"/>
    </source>
</evidence>
<keyword evidence="3" id="KW-1185">Reference proteome</keyword>
<protein>
    <submittedName>
        <fullName evidence="2">7,8-dihydropterin-6-yl-methyl-4-(Beta-D-ribofuranosyl)aminobenzene 5'-phosphate synthase</fullName>
    </submittedName>
</protein>
<gene>
    <name evidence="2" type="ORF">SAMN06275492_11354</name>
</gene>
<dbReference type="OrthoDB" id="9803916at2"/>
<organism evidence="2 3">
    <name type="scientific">Dethiosulfovibrio salsuginis</name>
    <dbReference type="NCBI Taxonomy" id="561720"/>
    <lineage>
        <taxon>Bacteria</taxon>
        <taxon>Thermotogati</taxon>
        <taxon>Synergistota</taxon>
        <taxon>Synergistia</taxon>
        <taxon>Synergistales</taxon>
        <taxon>Dethiosulfovibrionaceae</taxon>
        <taxon>Dethiosulfovibrio</taxon>
    </lineage>
</organism>
<reference evidence="3" key="1">
    <citation type="submission" date="2017-04" db="EMBL/GenBank/DDBJ databases">
        <authorList>
            <person name="Varghese N."/>
            <person name="Submissions S."/>
        </authorList>
    </citation>
    <scope>NUCLEOTIDE SEQUENCE [LARGE SCALE GENOMIC DNA]</scope>
    <source>
        <strain evidence="3">USBA 82</strain>
    </source>
</reference>
<dbReference type="SMART" id="SM00849">
    <property type="entry name" value="Lactamase_B"/>
    <property type="match status" value="1"/>
</dbReference>
<dbReference type="InterPro" id="IPR001279">
    <property type="entry name" value="Metallo-B-lactamas"/>
</dbReference>
<dbReference type="GO" id="GO:0016740">
    <property type="term" value="F:transferase activity"/>
    <property type="evidence" value="ECO:0007669"/>
    <property type="project" value="TreeGrafter"/>
</dbReference>
<sequence length="270" mass="29454">MKLTVVVDNLCGSSSLLGEHGLSIMIETPRGNLLFDTGQGHSLLHNLRELGFSPEDITRVCLSHGHYDHCGGLPQLLSRKPSLEIWGSRAVQSPHFSVKSGLPAFIGMDLNLEHRSFFPIDEPAEVIGGLWAFTVPVEKREENSLSRSGLVIPDGSGGWIKDPFKDDISLLALGIHGPSLILGCAHSGVINIMRHVKDTFGHNSFYAVVGGTHLSSVPRQKLMPQLERINDEFDVKLWRPNHCTGFTAASALTSIHHDVVWGSSGMSLEL</sequence>